<dbReference type="AlphaFoldDB" id="A0A9Q3KWT0"/>
<feature type="compositionally biased region" description="Polar residues" evidence="1">
    <location>
        <begin position="64"/>
        <end position="77"/>
    </location>
</feature>
<name>A0A9Q3KWT0_9BASI</name>
<protein>
    <submittedName>
        <fullName evidence="2">Uncharacterized protein</fullName>
    </submittedName>
</protein>
<reference evidence="2" key="1">
    <citation type="submission" date="2021-03" db="EMBL/GenBank/DDBJ databases">
        <title>Draft genome sequence of rust myrtle Austropuccinia psidii MF-1, a brazilian biotype.</title>
        <authorList>
            <person name="Quecine M.C."/>
            <person name="Pachon D.M.R."/>
            <person name="Bonatelli M.L."/>
            <person name="Correr F.H."/>
            <person name="Franceschini L.M."/>
            <person name="Leite T.F."/>
            <person name="Margarido G.R.A."/>
            <person name="Almeida C.A."/>
            <person name="Ferrarezi J.A."/>
            <person name="Labate C.A."/>
        </authorList>
    </citation>
    <scope>NUCLEOTIDE SEQUENCE</scope>
    <source>
        <strain evidence="2">MF-1</strain>
    </source>
</reference>
<organism evidence="2 3">
    <name type="scientific">Austropuccinia psidii MF-1</name>
    <dbReference type="NCBI Taxonomy" id="1389203"/>
    <lineage>
        <taxon>Eukaryota</taxon>
        <taxon>Fungi</taxon>
        <taxon>Dikarya</taxon>
        <taxon>Basidiomycota</taxon>
        <taxon>Pucciniomycotina</taxon>
        <taxon>Pucciniomycetes</taxon>
        <taxon>Pucciniales</taxon>
        <taxon>Sphaerophragmiaceae</taxon>
        <taxon>Austropuccinia</taxon>
    </lineage>
</organism>
<comment type="caution">
    <text evidence="2">The sequence shown here is derived from an EMBL/GenBank/DDBJ whole genome shotgun (WGS) entry which is preliminary data.</text>
</comment>
<gene>
    <name evidence="2" type="ORF">O181_126877</name>
</gene>
<proteinExistence type="predicted"/>
<feature type="region of interest" description="Disordered" evidence="1">
    <location>
        <begin position="24"/>
        <end position="99"/>
    </location>
</feature>
<sequence>MITSKGLLKVWKWLIPHTEVFQEFPSQKKPTSRMPGVPPERFNHQKESKQSKRSKTNKTDQFKISKSVSKCSNTINSPPEVPGSTPETQSFSKTLEHPSKVKQSYLARITSEGV</sequence>
<dbReference type="EMBL" id="AVOT02126089">
    <property type="protein sequence ID" value="MBW0587162.1"/>
    <property type="molecule type" value="Genomic_DNA"/>
</dbReference>
<evidence type="ECO:0000256" key="1">
    <source>
        <dbReference type="SAM" id="MobiDB-lite"/>
    </source>
</evidence>
<feature type="compositionally biased region" description="Basic and acidic residues" evidence="1">
    <location>
        <begin position="41"/>
        <end position="50"/>
    </location>
</feature>
<keyword evidence="3" id="KW-1185">Reference proteome</keyword>
<dbReference type="Proteomes" id="UP000765509">
    <property type="component" value="Unassembled WGS sequence"/>
</dbReference>
<evidence type="ECO:0000313" key="3">
    <source>
        <dbReference type="Proteomes" id="UP000765509"/>
    </source>
</evidence>
<evidence type="ECO:0000313" key="2">
    <source>
        <dbReference type="EMBL" id="MBW0587162.1"/>
    </source>
</evidence>
<accession>A0A9Q3KWT0</accession>